<gene>
    <name evidence="3" type="ORF">QC764_108080</name>
</gene>
<evidence type="ECO:0000259" key="2">
    <source>
        <dbReference type="Pfam" id="PF20183"/>
    </source>
</evidence>
<accession>A0ABR0IP07</accession>
<dbReference type="Proteomes" id="UP001323617">
    <property type="component" value="Unassembled WGS sequence"/>
</dbReference>
<reference evidence="3 4" key="1">
    <citation type="journal article" date="2023" name="bioRxiv">
        <title>High-quality genome assemblies of four members of thePodospora anserinaspecies complex.</title>
        <authorList>
            <person name="Ament-Velasquez S.L."/>
            <person name="Vogan A.A."/>
            <person name="Wallerman O."/>
            <person name="Hartmann F."/>
            <person name="Gautier V."/>
            <person name="Silar P."/>
            <person name="Giraud T."/>
            <person name="Johannesson H."/>
        </authorList>
    </citation>
    <scope>NUCLEOTIDE SEQUENCE [LARGE SCALE GENOMIC DNA]</scope>
    <source>
        <strain evidence="3 4">CBS 124.78</strain>
    </source>
</reference>
<dbReference type="EMBL" id="JAFFHC010000001">
    <property type="protein sequence ID" value="KAK4681518.1"/>
    <property type="molecule type" value="Genomic_DNA"/>
</dbReference>
<evidence type="ECO:0000313" key="3">
    <source>
        <dbReference type="EMBL" id="KAK4681518.1"/>
    </source>
</evidence>
<evidence type="ECO:0000313" key="4">
    <source>
        <dbReference type="Proteomes" id="UP001323617"/>
    </source>
</evidence>
<sequence length="506" mass="58386">METKRTGWWSCPQEIQDMILNEVSRDRNSSIAHCAAVCRSWQQVIEKKTFARLTVTLKRLGDFSSMTKKRRHLIKNVWLSIDCAAVGRPTDFALYKTISSLLLELSKWEARGEFHLEISVRWAADSHQCFQYLQTGSDSHHREEPDRTVSPADHSEPARRLHSHCLMHLFARLYHASIRCLFPADFPSVPAVTSLLVRRQTKCEWISREGFNRLLDLLPNLRQIHYEPWRSLEGRNSVRNTRITVEGLHRATFCHNLAKVVVFGDFNEDFDECWRADRRWHRVPISSSRTNPRMASPEIGQAFAQISRPLVHLSLSFAADASDFFETCQRSWIWTRLTSLALTSNLLAPNKDPKIVNDMLEKAGIVALQMPKLDVMELWNGRRGLACVFRYQASRDRAGHNAKITWRSTWPLELEPRVCKAWAAVAVKRDKREGEFDVVKDPEILNFGEDEIRSHGDAIHHLQLVSEVMRPVSLWQIRYESRFLIDGASIGREAPCCLLNLPGRMV</sequence>
<feature type="compositionally biased region" description="Basic and acidic residues" evidence="1">
    <location>
        <begin position="138"/>
        <end position="156"/>
    </location>
</feature>
<feature type="region of interest" description="Disordered" evidence="1">
    <location>
        <begin position="137"/>
        <end position="156"/>
    </location>
</feature>
<dbReference type="InterPro" id="IPR046676">
    <property type="entry name" value="DUF6546"/>
</dbReference>
<keyword evidence="4" id="KW-1185">Reference proteome</keyword>
<feature type="domain" description="DUF6546" evidence="2">
    <location>
        <begin position="256"/>
        <end position="470"/>
    </location>
</feature>
<dbReference type="GeneID" id="87962932"/>
<evidence type="ECO:0000256" key="1">
    <source>
        <dbReference type="SAM" id="MobiDB-lite"/>
    </source>
</evidence>
<dbReference type="RefSeq" id="XP_062804988.1">
    <property type="nucleotide sequence ID" value="XM_062942067.1"/>
</dbReference>
<dbReference type="Pfam" id="PF20183">
    <property type="entry name" value="DUF6546"/>
    <property type="match status" value="1"/>
</dbReference>
<organism evidence="3 4">
    <name type="scientific">Podospora pseudoanserina</name>
    <dbReference type="NCBI Taxonomy" id="2609844"/>
    <lineage>
        <taxon>Eukaryota</taxon>
        <taxon>Fungi</taxon>
        <taxon>Dikarya</taxon>
        <taxon>Ascomycota</taxon>
        <taxon>Pezizomycotina</taxon>
        <taxon>Sordariomycetes</taxon>
        <taxon>Sordariomycetidae</taxon>
        <taxon>Sordariales</taxon>
        <taxon>Podosporaceae</taxon>
        <taxon>Podospora</taxon>
    </lineage>
</organism>
<name>A0ABR0IP07_9PEZI</name>
<protein>
    <recommendedName>
        <fullName evidence="2">DUF6546 domain-containing protein</fullName>
    </recommendedName>
</protein>
<comment type="caution">
    <text evidence="3">The sequence shown here is derived from an EMBL/GenBank/DDBJ whole genome shotgun (WGS) entry which is preliminary data.</text>
</comment>
<proteinExistence type="predicted"/>